<evidence type="ECO:0000313" key="10">
    <source>
        <dbReference type="EMBL" id="MBK8571522.1"/>
    </source>
</evidence>
<accession>A0A936K6M7</accession>
<dbReference type="Gene3D" id="3.20.20.20">
    <property type="entry name" value="Dihydropteroate synthase-like"/>
    <property type="match status" value="1"/>
</dbReference>
<dbReference type="SUPFAM" id="SSF51717">
    <property type="entry name" value="Dihydropteroate synthetase-like"/>
    <property type="match status" value="1"/>
</dbReference>
<comment type="cofactor">
    <cofactor evidence="2">
        <name>Mg(2+)</name>
        <dbReference type="ChEBI" id="CHEBI:18420"/>
    </cofactor>
</comment>
<evidence type="ECO:0000256" key="4">
    <source>
        <dbReference type="ARBA" id="ARBA00012458"/>
    </source>
</evidence>
<dbReference type="EC" id="2.5.1.15" evidence="4"/>
<dbReference type="GO" id="GO:0046656">
    <property type="term" value="P:folic acid biosynthetic process"/>
    <property type="evidence" value="ECO:0007669"/>
    <property type="project" value="UniProtKB-KW"/>
</dbReference>
<dbReference type="GO" id="GO:0046872">
    <property type="term" value="F:metal ion binding"/>
    <property type="evidence" value="ECO:0007669"/>
    <property type="project" value="UniProtKB-KW"/>
</dbReference>
<dbReference type="GO" id="GO:0004156">
    <property type="term" value="F:dihydropteroate synthase activity"/>
    <property type="evidence" value="ECO:0007669"/>
    <property type="project" value="UniProtKB-EC"/>
</dbReference>
<keyword evidence="8" id="KW-0289">Folate biosynthesis</keyword>
<evidence type="ECO:0000256" key="2">
    <source>
        <dbReference type="ARBA" id="ARBA00001946"/>
    </source>
</evidence>
<dbReference type="PANTHER" id="PTHR20941">
    <property type="entry name" value="FOLATE SYNTHESIS PROTEINS"/>
    <property type="match status" value="1"/>
</dbReference>
<dbReference type="PROSITE" id="PS00793">
    <property type="entry name" value="DHPS_2"/>
    <property type="match status" value="1"/>
</dbReference>
<comment type="catalytic activity">
    <reaction evidence="1">
        <text>(7,8-dihydropterin-6-yl)methyl diphosphate + 4-aminobenzoate = 7,8-dihydropteroate + diphosphate</text>
        <dbReference type="Rhea" id="RHEA:19949"/>
        <dbReference type="ChEBI" id="CHEBI:17836"/>
        <dbReference type="ChEBI" id="CHEBI:17839"/>
        <dbReference type="ChEBI" id="CHEBI:33019"/>
        <dbReference type="ChEBI" id="CHEBI:72950"/>
        <dbReference type="EC" id="2.5.1.15"/>
    </reaction>
</comment>
<reference evidence="10 11" key="1">
    <citation type="submission" date="2020-10" db="EMBL/GenBank/DDBJ databases">
        <title>Connecting structure to function with the recovery of over 1000 high-quality activated sludge metagenome-assembled genomes encoding full-length rRNA genes using long-read sequencing.</title>
        <authorList>
            <person name="Singleton C.M."/>
            <person name="Petriglieri F."/>
            <person name="Kristensen J.M."/>
            <person name="Kirkegaard R.H."/>
            <person name="Michaelsen T.Y."/>
            <person name="Andersen M.H."/>
            <person name="Karst S.M."/>
            <person name="Dueholm M.S."/>
            <person name="Nielsen P.H."/>
            <person name="Albertsen M."/>
        </authorList>
    </citation>
    <scope>NUCLEOTIDE SEQUENCE [LARGE SCALE GENOMIC DNA]</scope>
    <source>
        <strain evidence="10">OdNE_18-Q3-R46-58_MAXAC.008</strain>
    </source>
</reference>
<dbReference type="GO" id="GO:0046654">
    <property type="term" value="P:tetrahydrofolate biosynthetic process"/>
    <property type="evidence" value="ECO:0007669"/>
    <property type="project" value="TreeGrafter"/>
</dbReference>
<evidence type="ECO:0000256" key="3">
    <source>
        <dbReference type="ARBA" id="ARBA00004763"/>
    </source>
</evidence>
<organism evidence="10 11">
    <name type="scientific">Candidatus Geothrix odensensis</name>
    <dbReference type="NCBI Taxonomy" id="2954440"/>
    <lineage>
        <taxon>Bacteria</taxon>
        <taxon>Pseudomonadati</taxon>
        <taxon>Acidobacteriota</taxon>
        <taxon>Holophagae</taxon>
        <taxon>Holophagales</taxon>
        <taxon>Holophagaceae</taxon>
        <taxon>Geothrix</taxon>
    </lineage>
</organism>
<dbReference type="Pfam" id="PF00809">
    <property type="entry name" value="Pterin_bind"/>
    <property type="match status" value="1"/>
</dbReference>
<dbReference type="InterPro" id="IPR011005">
    <property type="entry name" value="Dihydropteroate_synth-like_sf"/>
</dbReference>
<feature type="domain" description="Pterin-binding" evidence="9">
    <location>
        <begin position="16"/>
        <end position="272"/>
    </location>
</feature>
<dbReference type="GO" id="GO:0005829">
    <property type="term" value="C:cytosol"/>
    <property type="evidence" value="ECO:0007669"/>
    <property type="project" value="TreeGrafter"/>
</dbReference>
<sequence>MTMLPFNWGPLLKGGPLFIGILNLTPDSFSDGGRFLAPEAALAQARALVAAGAGMLDLGAESTRPGAAPVSAATEWDRLEPVLAALRDQLPATPLSLDTRHPEVAARGLSAGVAVLNDVTGFSDPGMLALACGSACGLIAMRSRREGTGFHMPPYDDPVPRDSEVAIRELLAVRDRLQATGISETRVLLDPGFGFGTTFLEDAALWEALPRLPEALAWPVQRFCLGVSRKRFLAARAGTPNLPPDQRDGLTAAAHTEARRWDYRVFRTHAIG</sequence>
<name>A0A936K6M7_9BACT</name>
<evidence type="ECO:0000256" key="8">
    <source>
        <dbReference type="ARBA" id="ARBA00022909"/>
    </source>
</evidence>
<dbReference type="InterPro" id="IPR006390">
    <property type="entry name" value="DHP_synth_dom"/>
</dbReference>
<evidence type="ECO:0000256" key="6">
    <source>
        <dbReference type="ARBA" id="ARBA00022723"/>
    </source>
</evidence>
<keyword evidence="5 10" id="KW-0808">Transferase</keyword>
<evidence type="ECO:0000256" key="7">
    <source>
        <dbReference type="ARBA" id="ARBA00022842"/>
    </source>
</evidence>
<comment type="pathway">
    <text evidence="3">Cofactor biosynthesis; tetrahydrofolate biosynthesis; 7,8-dihydrofolate from 2-amino-4-hydroxy-6-hydroxymethyl-7,8-dihydropteridine diphosphate and 4-aminobenzoate: step 1/2.</text>
</comment>
<evidence type="ECO:0000259" key="9">
    <source>
        <dbReference type="PROSITE" id="PS50972"/>
    </source>
</evidence>
<protein>
    <recommendedName>
        <fullName evidence="4">dihydropteroate synthase</fullName>
        <ecNumber evidence="4">2.5.1.15</ecNumber>
    </recommendedName>
</protein>
<dbReference type="PROSITE" id="PS50972">
    <property type="entry name" value="PTERIN_BINDING"/>
    <property type="match status" value="1"/>
</dbReference>
<proteinExistence type="predicted"/>
<dbReference type="PANTHER" id="PTHR20941:SF1">
    <property type="entry name" value="FOLIC ACID SYNTHESIS PROTEIN FOL1"/>
    <property type="match status" value="1"/>
</dbReference>
<dbReference type="EMBL" id="JADKCH010000001">
    <property type="protein sequence ID" value="MBK8571522.1"/>
    <property type="molecule type" value="Genomic_DNA"/>
</dbReference>
<comment type="caution">
    <text evidence="10">The sequence shown here is derived from an EMBL/GenBank/DDBJ whole genome shotgun (WGS) entry which is preliminary data.</text>
</comment>
<dbReference type="InterPro" id="IPR045031">
    <property type="entry name" value="DHP_synth-like"/>
</dbReference>
<dbReference type="Proteomes" id="UP000709959">
    <property type="component" value="Unassembled WGS sequence"/>
</dbReference>
<keyword evidence="6" id="KW-0479">Metal-binding</keyword>
<keyword evidence="7" id="KW-0460">Magnesium</keyword>
<evidence type="ECO:0000313" key="11">
    <source>
        <dbReference type="Proteomes" id="UP000709959"/>
    </source>
</evidence>
<dbReference type="NCBIfam" id="TIGR01496">
    <property type="entry name" value="DHPS"/>
    <property type="match status" value="1"/>
</dbReference>
<evidence type="ECO:0000256" key="1">
    <source>
        <dbReference type="ARBA" id="ARBA00000012"/>
    </source>
</evidence>
<dbReference type="AlphaFoldDB" id="A0A936K6M7"/>
<dbReference type="InterPro" id="IPR000489">
    <property type="entry name" value="Pterin-binding_dom"/>
</dbReference>
<gene>
    <name evidence="10" type="primary">folP</name>
    <name evidence="10" type="ORF">IPN91_02550</name>
</gene>
<evidence type="ECO:0000256" key="5">
    <source>
        <dbReference type="ARBA" id="ARBA00022679"/>
    </source>
</evidence>